<dbReference type="PANTHER" id="PTHR34295:SF1">
    <property type="entry name" value="BIOTIN TRANSPORTER BIOY"/>
    <property type="match status" value="1"/>
</dbReference>
<evidence type="ECO:0000313" key="5">
    <source>
        <dbReference type="Proteomes" id="UP000633365"/>
    </source>
</evidence>
<keyword evidence="3" id="KW-0812">Transmembrane</keyword>
<feature type="transmembrane region" description="Helical" evidence="3">
    <location>
        <begin position="18"/>
        <end position="37"/>
    </location>
</feature>
<dbReference type="EMBL" id="JAEQMG010000145">
    <property type="protein sequence ID" value="MBK6089692.1"/>
    <property type="molecule type" value="Genomic_DNA"/>
</dbReference>
<keyword evidence="2" id="KW-0813">Transport</keyword>
<evidence type="ECO:0000313" key="4">
    <source>
        <dbReference type="EMBL" id="MBK6089692.1"/>
    </source>
</evidence>
<name>A0A934WTJ7_9FIRM</name>
<reference evidence="4" key="1">
    <citation type="submission" date="2021-01" db="EMBL/GenBank/DDBJ databases">
        <title>Genome public.</title>
        <authorList>
            <person name="Liu C."/>
            <person name="Sun Q."/>
        </authorList>
    </citation>
    <scope>NUCLEOTIDE SEQUENCE</scope>
    <source>
        <strain evidence="4">M6</strain>
    </source>
</reference>
<dbReference type="RefSeq" id="WP_201428397.1">
    <property type="nucleotide sequence ID" value="NZ_JAEQMG010000145.1"/>
</dbReference>
<keyword evidence="2 3" id="KW-0472">Membrane</keyword>
<feature type="transmembrane region" description="Helical" evidence="3">
    <location>
        <begin position="66"/>
        <end position="89"/>
    </location>
</feature>
<feature type="transmembrane region" description="Helical" evidence="3">
    <location>
        <begin position="119"/>
        <end position="143"/>
    </location>
</feature>
<comment type="subcellular location">
    <subcellularLocation>
        <location evidence="2">Cell membrane</location>
        <topology evidence="2">Multi-pass membrane protein</topology>
    </subcellularLocation>
</comment>
<keyword evidence="3" id="KW-1133">Transmembrane helix</keyword>
<evidence type="ECO:0000256" key="2">
    <source>
        <dbReference type="PIRNR" id="PIRNR016661"/>
    </source>
</evidence>
<comment type="similarity">
    <text evidence="1 2">Belongs to the BioY family.</text>
</comment>
<proteinExistence type="inferred from homology"/>
<dbReference type="AlphaFoldDB" id="A0A934WTJ7"/>
<comment type="caution">
    <text evidence="4">The sequence shown here is derived from an EMBL/GenBank/DDBJ whole genome shotgun (WGS) entry which is preliminary data.</text>
</comment>
<dbReference type="Proteomes" id="UP000633365">
    <property type="component" value="Unassembled WGS sequence"/>
</dbReference>
<dbReference type="GO" id="GO:0005886">
    <property type="term" value="C:plasma membrane"/>
    <property type="evidence" value="ECO:0007669"/>
    <property type="project" value="UniProtKB-SubCell"/>
</dbReference>
<dbReference type="GO" id="GO:0015225">
    <property type="term" value="F:biotin transmembrane transporter activity"/>
    <property type="evidence" value="ECO:0007669"/>
    <property type="project" value="UniProtKB-UniRule"/>
</dbReference>
<sequence length="184" mass="19423">MSAKTHDSKNTRFSVKSMVVTAMFAALIAVCSILSIPVGEVPVTLQTFAVCLSAAMLGWKRGTLSVFVYILLGAVGVPVFAGMSGGVGILAGPTGGYIIGFLATALIVGFAADKWERKALPLTIAMILGILVCYAFGTVWFMVVMKWGVVETLMTCVVPFLIPDAVKIVLAMVLSNRLSMVVTL</sequence>
<dbReference type="Pfam" id="PF02632">
    <property type="entry name" value="BioY"/>
    <property type="match status" value="1"/>
</dbReference>
<organism evidence="4 5">
    <name type="scientific">Ruminococcus difficilis</name>
    <dbReference type="NCBI Taxonomy" id="2763069"/>
    <lineage>
        <taxon>Bacteria</taxon>
        <taxon>Bacillati</taxon>
        <taxon>Bacillota</taxon>
        <taxon>Clostridia</taxon>
        <taxon>Eubacteriales</taxon>
        <taxon>Oscillospiraceae</taxon>
        <taxon>Ruminococcus</taxon>
    </lineage>
</organism>
<keyword evidence="5" id="KW-1185">Reference proteome</keyword>
<evidence type="ECO:0000256" key="3">
    <source>
        <dbReference type="SAM" id="Phobius"/>
    </source>
</evidence>
<protein>
    <recommendedName>
        <fullName evidence="2">Biotin transporter</fullName>
    </recommendedName>
</protein>
<gene>
    <name evidence="4" type="ORF">JKK62_13760</name>
</gene>
<keyword evidence="2" id="KW-1003">Cell membrane</keyword>
<dbReference type="InterPro" id="IPR003784">
    <property type="entry name" value="BioY"/>
</dbReference>
<accession>A0A934WTJ7</accession>
<dbReference type="Gene3D" id="1.10.1760.20">
    <property type="match status" value="1"/>
</dbReference>
<evidence type="ECO:0000256" key="1">
    <source>
        <dbReference type="ARBA" id="ARBA00010692"/>
    </source>
</evidence>
<feature type="transmembrane region" description="Helical" evidence="3">
    <location>
        <begin position="95"/>
        <end position="112"/>
    </location>
</feature>
<dbReference type="PANTHER" id="PTHR34295">
    <property type="entry name" value="BIOTIN TRANSPORTER BIOY"/>
    <property type="match status" value="1"/>
</dbReference>
<dbReference type="PIRSF" id="PIRSF016661">
    <property type="entry name" value="BioY"/>
    <property type="match status" value="1"/>
</dbReference>